<dbReference type="Proteomes" id="UP000291613">
    <property type="component" value="Unassembled WGS sequence"/>
</dbReference>
<dbReference type="SUPFAM" id="SSF51556">
    <property type="entry name" value="Metallo-dependent hydrolases"/>
    <property type="match status" value="1"/>
</dbReference>
<dbReference type="Pfam" id="PF01244">
    <property type="entry name" value="Peptidase_M19"/>
    <property type="match status" value="1"/>
</dbReference>
<accession>A0A4Q9GLL7</accession>
<dbReference type="InterPro" id="IPR008257">
    <property type="entry name" value="Pept_M19"/>
</dbReference>
<gene>
    <name evidence="1" type="ORF">EYR15_09250</name>
</gene>
<evidence type="ECO:0000313" key="2">
    <source>
        <dbReference type="Proteomes" id="UP000291613"/>
    </source>
</evidence>
<dbReference type="InterPro" id="IPR032466">
    <property type="entry name" value="Metal_Hydrolase"/>
</dbReference>
<dbReference type="RefSeq" id="WP_131003226.1">
    <property type="nucleotide sequence ID" value="NZ_JBHSZR010000003.1"/>
</dbReference>
<dbReference type="GO" id="GO:0070573">
    <property type="term" value="F:metallodipeptidase activity"/>
    <property type="evidence" value="ECO:0007669"/>
    <property type="project" value="InterPro"/>
</dbReference>
<sequence>MTQSPLIPVFDGHNDTLLRLRERREPDGGAAAFLEGGAGGQLDLPRAREGGLFGGLFAVFTPSRQLGVDYVAMMREAGYDVPLPSPLPISEAQSATLGMIAGLMRIERASDGAVAICRSVGDIETAKARGALATVLHIEGAEAIGPDLDMLHVAYAAGLRSLGPVWSRPNVFGHGAPFRFPSSPDIGPGLTMAGKDLLAECDRLKILFDLSHLNEAGFWDVARLSRQPLVATHSNAHAVTPHARNLTDAQLDAIRDSGGLVGLNFATCFLREDGRMRADTGLETIARHLDHLIGRLGEDHVGFGSDFDGAIVPAGIGDVAGLPRLFEALRGHGFDDDLLKKIAAENWLALLQRSWGN</sequence>
<dbReference type="AlphaFoldDB" id="A0A4Q9GLL7"/>
<dbReference type="PANTHER" id="PTHR10443:SF12">
    <property type="entry name" value="DIPEPTIDASE"/>
    <property type="match status" value="1"/>
</dbReference>
<proteinExistence type="predicted"/>
<comment type="caution">
    <text evidence="1">The sequence shown here is derived from an EMBL/GenBank/DDBJ whole genome shotgun (WGS) entry which is preliminary data.</text>
</comment>
<dbReference type="GO" id="GO:0006508">
    <property type="term" value="P:proteolysis"/>
    <property type="evidence" value="ECO:0007669"/>
    <property type="project" value="InterPro"/>
</dbReference>
<evidence type="ECO:0000313" key="1">
    <source>
        <dbReference type="EMBL" id="TBN53955.1"/>
    </source>
</evidence>
<dbReference type="CDD" id="cd01301">
    <property type="entry name" value="rDP_like"/>
    <property type="match status" value="1"/>
</dbReference>
<name>A0A4Q9GLL7_9HYPH</name>
<dbReference type="Gene3D" id="3.20.20.140">
    <property type="entry name" value="Metal-dependent hydrolases"/>
    <property type="match status" value="1"/>
</dbReference>
<reference evidence="1 2" key="1">
    <citation type="submission" date="2019-02" db="EMBL/GenBank/DDBJ databases">
        <title>Hansschlegelia quercus sp. nov., a novel methylotrophic bacterium from buds of oak (Quercus robur L.).</title>
        <authorList>
            <person name="Agafonova N.V."/>
            <person name="Kaparullina E.N."/>
            <person name="Grouzdev D.S."/>
            <person name="Doronina N.V."/>
        </authorList>
    </citation>
    <scope>NUCLEOTIDE SEQUENCE [LARGE SCALE GENOMIC DNA]</scope>
    <source>
        <strain evidence="1 2">Dub</strain>
    </source>
</reference>
<dbReference type="PANTHER" id="PTHR10443">
    <property type="entry name" value="MICROSOMAL DIPEPTIDASE"/>
    <property type="match status" value="1"/>
</dbReference>
<keyword evidence="2" id="KW-1185">Reference proteome</keyword>
<dbReference type="OrthoDB" id="9804920at2"/>
<dbReference type="InterPro" id="IPR000180">
    <property type="entry name" value="Dipep_AS"/>
</dbReference>
<dbReference type="PROSITE" id="PS51365">
    <property type="entry name" value="RENAL_DIPEPTIDASE_2"/>
    <property type="match status" value="1"/>
</dbReference>
<dbReference type="PROSITE" id="PS00869">
    <property type="entry name" value="RENAL_DIPEPTIDASE_1"/>
    <property type="match status" value="1"/>
</dbReference>
<organism evidence="1 2">
    <name type="scientific">Hansschlegelia quercus</name>
    <dbReference type="NCBI Taxonomy" id="2528245"/>
    <lineage>
        <taxon>Bacteria</taxon>
        <taxon>Pseudomonadati</taxon>
        <taxon>Pseudomonadota</taxon>
        <taxon>Alphaproteobacteria</taxon>
        <taxon>Hyphomicrobiales</taxon>
        <taxon>Methylopilaceae</taxon>
        <taxon>Hansschlegelia</taxon>
    </lineage>
</organism>
<protein>
    <submittedName>
        <fullName evidence="1">Membrane dipeptidase</fullName>
    </submittedName>
</protein>
<dbReference type="EMBL" id="SIUB01000003">
    <property type="protein sequence ID" value="TBN53955.1"/>
    <property type="molecule type" value="Genomic_DNA"/>
</dbReference>